<feature type="domain" description="Glycosyltransferase 2-like" evidence="5">
    <location>
        <begin position="13"/>
        <end position="61"/>
    </location>
</feature>
<evidence type="ECO:0000259" key="5">
    <source>
        <dbReference type="Pfam" id="PF00535"/>
    </source>
</evidence>
<dbReference type="OrthoDB" id="421718at2759"/>
<keyword evidence="9" id="KW-1185">Reference proteome</keyword>
<evidence type="ECO:0000256" key="1">
    <source>
        <dbReference type="ARBA" id="ARBA00006739"/>
    </source>
</evidence>
<dbReference type="Gene3D" id="3.90.550.10">
    <property type="entry name" value="Spore Coat Polysaccharide Biosynthesis Protein SpsA, Chain A"/>
    <property type="match status" value="2"/>
</dbReference>
<dbReference type="InterPro" id="IPR001173">
    <property type="entry name" value="Glyco_trans_2-like"/>
</dbReference>
<proteinExistence type="inferred from homology"/>
<sequence>MLSVQPAEHMMISVIMPCRNGMPFLPWAVDDLASSSVALEVLICDDGSRDGSTEWLETLQSRVENQVSAPTTPERSHAALETPTSDSPWVRQEPWIGEDSNPVPNPEEIAQKMRSRGHRFVLLKSDGRGQGAAQNACLQASSSSLIGLMDADDRGEADRFEKLLDAMKEHPDWTAVCSQVRIFGTVSEGMNTYVNWQNGLLQPEELMQNRFVEIPALHQSGLYPRSLLLETLNGYRDLPGWPIDIDTWMRLAEAGARIGKVPQQLYGWRQHTLQSTRNHGRCGLDRLRNCKAHFLSRTLPPQVRRVEIWSTGRTLHGWKEALQCQLAEKDQKLELALFNWQPKGRSRGGAQRKEGGGGAAANATVKTEAEMEAESEQNVNGNSGYPKEDREEEMFVEVTQASSPPPPLPESEDLVVRVFAYGSHKVRDMARSSSAAGGGSRWGCRDWPAA</sequence>
<feature type="region of interest" description="Disordered" evidence="4">
    <location>
        <begin position="64"/>
        <end position="90"/>
    </location>
</feature>
<name>A0A9P1BRK3_9DINO</name>
<dbReference type="InterPro" id="IPR029044">
    <property type="entry name" value="Nucleotide-diphossugar_trans"/>
</dbReference>
<dbReference type="SUPFAM" id="SSF53448">
    <property type="entry name" value="Nucleotide-diphospho-sugar transferases"/>
    <property type="match status" value="2"/>
</dbReference>
<gene>
    <name evidence="6" type="ORF">C1SCF055_LOCUS6051</name>
</gene>
<dbReference type="PANTHER" id="PTHR43685">
    <property type="entry name" value="GLYCOSYLTRANSFERASE"/>
    <property type="match status" value="1"/>
</dbReference>
<feature type="region of interest" description="Disordered" evidence="4">
    <location>
        <begin position="344"/>
        <end position="411"/>
    </location>
</feature>
<dbReference type="EMBL" id="CAMXCT030000378">
    <property type="protein sequence ID" value="CAL4765267.1"/>
    <property type="molecule type" value="Genomic_DNA"/>
</dbReference>
<evidence type="ECO:0000313" key="7">
    <source>
        <dbReference type="EMBL" id="CAL1131330.1"/>
    </source>
</evidence>
<keyword evidence="8" id="KW-0418">Kinase</keyword>
<dbReference type="GO" id="GO:0016301">
    <property type="term" value="F:kinase activity"/>
    <property type="evidence" value="ECO:0007669"/>
    <property type="project" value="UniProtKB-KW"/>
</dbReference>
<feature type="domain" description="Glycosyltransferase 2-like" evidence="5">
    <location>
        <begin position="100"/>
        <end position="196"/>
    </location>
</feature>
<dbReference type="CDD" id="cd00761">
    <property type="entry name" value="Glyco_tranf_GTA_type"/>
    <property type="match status" value="1"/>
</dbReference>
<dbReference type="AlphaFoldDB" id="A0A9P1BRK3"/>
<evidence type="ECO:0000256" key="2">
    <source>
        <dbReference type="ARBA" id="ARBA00022676"/>
    </source>
</evidence>
<evidence type="ECO:0000313" key="9">
    <source>
        <dbReference type="Proteomes" id="UP001152797"/>
    </source>
</evidence>
<dbReference type="Pfam" id="PF00535">
    <property type="entry name" value="Glycos_transf_2"/>
    <property type="match status" value="2"/>
</dbReference>
<reference evidence="7" key="2">
    <citation type="submission" date="2024-04" db="EMBL/GenBank/DDBJ databases">
        <authorList>
            <person name="Chen Y."/>
            <person name="Shah S."/>
            <person name="Dougan E. K."/>
            <person name="Thang M."/>
            <person name="Chan C."/>
        </authorList>
    </citation>
    <scope>NUCLEOTIDE SEQUENCE [LARGE SCALE GENOMIC DNA]</scope>
</reference>
<evidence type="ECO:0000313" key="8">
    <source>
        <dbReference type="EMBL" id="CAL4765267.1"/>
    </source>
</evidence>
<evidence type="ECO:0000256" key="3">
    <source>
        <dbReference type="ARBA" id="ARBA00022679"/>
    </source>
</evidence>
<keyword evidence="2" id="KW-0328">Glycosyltransferase</keyword>
<feature type="region of interest" description="Disordered" evidence="4">
    <location>
        <begin position="427"/>
        <end position="450"/>
    </location>
</feature>
<reference evidence="6" key="1">
    <citation type="submission" date="2022-10" db="EMBL/GenBank/DDBJ databases">
        <authorList>
            <person name="Chen Y."/>
            <person name="Dougan E. K."/>
            <person name="Chan C."/>
            <person name="Rhodes N."/>
            <person name="Thang M."/>
        </authorList>
    </citation>
    <scope>NUCLEOTIDE SEQUENCE</scope>
</reference>
<dbReference type="EMBL" id="CAMXCT010000378">
    <property type="protein sequence ID" value="CAI3977955.1"/>
    <property type="molecule type" value="Genomic_DNA"/>
</dbReference>
<evidence type="ECO:0000313" key="6">
    <source>
        <dbReference type="EMBL" id="CAI3977955.1"/>
    </source>
</evidence>
<comment type="caution">
    <text evidence="6">The sequence shown here is derived from an EMBL/GenBank/DDBJ whole genome shotgun (WGS) entry which is preliminary data.</text>
</comment>
<feature type="compositionally biased region" description="Polar residues" evidence="4">
    <location>
        <begin position="64"/>
        <end position="73"/>
    </location>
</feature>
<organism evidence="6">
    <name type="scientific">Cladocopium goreaui</name>
    <dbReference type="NCBI Taxonomy" id="2562237"/>
    <lineage>
        <taxon>Eukaryota</taxon>
        <taxon>Sar</taxon>
        <taxon>Alveolata</taxon>
        <taxon>Dinophyceae</taxon>
        <taxon>Suessiales</taxon>
        <taxon>Symbiodiniaceae</taxon>
        <taxon>Cladocopium</taxon>
    </lineage>
</organism>
<dbReference type="Proteomes" id="UP001152797">
    <property type="component" value="Unassembled WGS sequence"/>
</dbReference>
<dbReference type="PANTHER" id="PTHR43685:SF5">
    <property type="entry name" value="GLYCOSYLTRANSFERASE EPSE-RELATED"/>
    <property type="match status" value="1"/>
</dbReference>
<comment type="similarity">
    <text evidence="1">Belongs to the glycosyltransferase 2 family.</text>
</comment>
<accession>A0A9P1BRK3</accession>
<dbReference type="InterPro" id="IPR050834">
    <property type="entry name" value="Glycosyltransf_2"/>
</dbReference>
<dbReference type="GO" id="GO:0016757">
    <property type="term" value="F:glycosyltransferase activity"/>
    <property type="evidence" value="ECO:0007669"/>
    <property type="project" value="UniProtKB-KW"/>
</dbReference>
<protein>
    <submittedName>
        <fullName evidence="8">RGS domain-containing serine/threonine-protein kinase A</fullName>
    </submittedName>
</protein>
<evidence type="ECO:0000256" key="4">
    <source>
        <dbReference type="SAM" id="MobiDB-lite"/>
    </source>
</evidence>
<dbReference type="EMBL" id="CAMXCT020000378">
    <property type="protein sequence ID" value="CAL1131330.1"/>
    <property type="molecule type" value="Genomic_DNA"/>
</dbReference>
<keyword evidence="3" id="KW-0808">Transferase</keyword>